<reference evidence="6 7" key="1">
    <citation type="submission" date="2024-10" db="EMBL/GenBank/DDBJ databases">
        <title>The Natural Products Discovery Center: Release of the First 8490 Sequenced Strains for Exploring Actinobacteria Biosynthetic Diversity.</title>
        <authorList>
            <person name="Kalkreuter E."/>
            <person name="Kautsar S.A."/>
            <person name="Yang D."/>
            <person name="Bader C.D."/>
            <person name="Teijaro C.N."/>
            <person name="Fluegel L."/>
            <person name="Davis C.M."/>
            <person name="Simpson J.R."/>
            <person name="Lauterbach L."/>
            <person name="Steele A.D."/>
            <person name="Gui C."/>
            <person name="Meng S."/>
            <person name="Li G."/>
            <person name="Viehrig K."/>
            <person name="Ye F."/>
            <person name="Su P."/>
            <person name="Kiefer A.F."/>
            <person name="Nichols A."/>
            <person name="Cepeda A.J."/>
            <person name="Yan W."/>
            <person name="Fan B."/>
            <person name="Jiang Y."/>
            <person name="Adhikari A."/>
            <person name="Zheng C.-J."/>
            <person name="Schuster L."/>
            <person name="Cowan T.M."/>
            <person name="Smanski M.J."/>
            <person name="Chevrette M.G."/>
            <person name="De Carvalho L.P.S."/>
            <person name="Shen B."/>
        </authorList>
    </citation>
    <scope>NUCLEOTIDE SEQUENCE [LARGE SCALE GENOMIC DNA]</scope>
    <source>
        <strain evidence="6 7">NPDC001281</strain>
    </source>
</reference>
<feature type="transmembrane region" description="Helical" evidence="4">
    <location>
        <begin position="152"/>
        <end position="172"/>
    </location>
</feature>
<dbReference type="InterPro" id="IPR011712">
    <property type="entry name" value="Sig_transdc_His_kin_sub3_dim/P"/>
</dbReference>
<feature type="transmembrane region" description="Helical" evidence="4">
    <location>
        <begin position="12"/>
        <end position="36"/>
    </location>
</feature>
<evidence type="ECO:0000256" key="1">
    <source>
        <dbReference type="ARBA" id="ARBA00022679"/>
    </source>
</evidence>
<protein>
    <submittedName>
        <fullName evidence="6">Sensor histidine kinase</fullName>
    </submittedName>
</protein>
<feature type="transmembrane region" description="Helical" evidence="4">
    <location>
        <begin position="42"/>
        <end position="61"/>
    </location>
</feature>
<dbReference type="RefSeq" id="WP_066941216.1">
    <property type="nucleotide sequence ID" value="NZ_BBYK01000046.1"/>
</dbReference>
<dbReference type="InterPro" id="IPR036890">
    <property type="entry name" value="HATPase_C_sf"/>
</dbReference>
<dbReference type="PANTHER" id="PTHR24421">
    <property type="entry name" value="NITRATE/NITRITE SENSOR PROTEIN NARX-RELATED"/>
    <property type="match status" value="1"/>
</dbReference>
<feature type="domain" description="Signal transduction histidine kinase subgroup 3 dimerisation and phosphoacceptor" evidence="5">
    <location>
        <begin position="202"/>
        <end position="266"/>
    </location>
</feature>
<keyword evidence="4" id="KW-0812">Transmembrane</keyword>
<keyword evidence="1" id="KW-0808">Transferase</keyword>
<evidence type="ECO:0000256" key="3">
    <source>
        <dbReference type="ARBA" id="ARBA00023012"/>
    </source>
</evidence>
<gene>
    <name evidence="6" type="ORF">ACFY05_18475</name>
</gene>
<keyword evidence="4" id="KW-0472">Membrane</keyword>
<keyword evidence="7" id="KW-1185">Reference proteome</keyword>
<dbReference type="Gene3D" id="1.20.5.1930">
    <property type="match status" value="1"/>
</dbReference>
<dbReference type="InterPro" id="IPR050482">
    <property type="entry name" value="Sensor_HK_TwoCompSys"/>
</dbReference>
<evidence type="ECO:0000313" key="6">
    <source>
        <dbReference type="EMBL" id="MFF4774840.1"/>
    </source>
</evidence>
<evidence type="ECO:0000313" key="7">
    <source>
        <dbReference type="Proteomes" id="UP001602119"/>
    </source>
</evidence>
<keyword evidence="4" id="KW-1133">Transmembrane helix</keyword>
<keyword evidence="2 6" id="KW-0418">Kinase</keyword>
<accession>A0ABW6V6R5</accession>
<evidence type="ECO:0000256" key="2">
    <source>
        <dbReference type="ARBA" id="ARBA00022777"/>
    </source>
</evidence>
<dbReference type="CDD" id="cd16917">
    <property type="entry name" value="HATPase_UhpB-NarQ-NarX-like"/>
    <property type="match status" value="1"/>
</dbReference>
<feature type="transmembrane region" description="Helical" evidence="4">
    <location>
        <begin position="82"/>
        <end position="106"/>
    </location>
</feature>
<dbReference type="Gene3D" id="3.30.565.10">
    <property type="entry name" value="Histidine kinase-like ATPase, C-terminal domain"/>
    <property type="match status" value="1"/>
</dbReference>
<dbReference type="GO" id="GO:0016301">
    <property type="term" value="F:kinase activity"/>
    <property type="evidence" value="ECO:0007669"/>
    <property type="project" value="UniProtKB-KW"/>
</dbReference>
<evidence type="ECO:0000256" key="4">
    <source>
        <dbReference type="SAM" id="Phobius"/>
    </source>
</evidence>
<comment type="caution">
    <text evidence="6">The sequence shown here is derived from an EMBL/GenBank/DDBJ whole genome shotgun (WGS) entry which is preliminary data.</text>
</comment>
<dbReference type="EMBL" id="JBIAXI010000010">
    <property type="protein sequence ID" value="MFF4774840.1"/>
    <property type="molecule type" value="Genomic_DNA"/>
</dbReference>
<dbReference type="Proteomes" id="UP001602119">
    <property type="component" value="Unassembled WGS sequence"/>
</dbReference>
<dbReference type="PANTHER" id="PTHR24421:SF63">
    <property type="entry name" value="SENSOR HISTIDINE KINASE DESK"/>
    <property type="match status" value="1"/>
</dbReference>
<dbReference type="Pfam" id="PF07730">
    <property type="entry name" value="HisKA_3"/>
    <property type="match status" value="1"/>
</dbReference>
<proteinExistence type="predicted"/>
<evidence type="ECO:0000259" key="5">
    <source>
        <dbReference type="Pfam" id="PF07730"/>
    </source>
</evidence>
<name>A0ABW6V6R5_MICFU</name>
<sequence>MVVDGLRRARRVVRWVLIGTLLLTWFLAVLTSAGALGLGVLAWQRALLAAAGLAMFSVVFVRMTDAVLSHGISRRERVVSGALALAVMVTGGAQMTGWGFVPLAWLSIAAVGVSRKSAVLLGAGTAVVVTPPAVFATLAGGDPTFATDVPSTVGAVVGVSFYYVVMCALFPWTNRLWVWIWRLAEEAHAGREAQARLAVAEERLRFARDLHDMVGHQLSAIAVKSELAVRLSAADAGAAKDEMAEVRGLARTALRELRETVRGYRRLDLGAELATVRGVLEAAGVTCRLHLPHREVPEEVAPVFAWVIREAATNVLRHSSASRCDITVRHSEEEAVLEVRNDGVARRAAEDVGSGLAGLGERMAAVGGTLEARPTGSGEFVLRAVAPLPVEVGA</sequence>
<dbReference type="SUPFAM" id="SSF55874">
    <property type="entry name" value="ATPase domain of HSP90 chaperone/DNA topoisomerase II/histidine kinase"/>
    <property type="match status" value="1"/>
</dbReference>
<keyword evidence="3" id="KW-0902">Two-component regulatory system</keyword>
<organism evidence="6 7">
    <name type="scientific">Microtetraspora fusca</name>
    <dbReference type="NCBI Taxonomy" id="1997"/>
    <lineage>
        <taxon>Bacteria</taxon>
        <taxon>Bacillati</taxon>
        <taxon>Actinomycetota</taxon>
        <taxon>Actinomycetes</taxon>
        <taxon>Streptosporangiales</taxon>
        <taxon>Streptosporangiaceae</taxon>
        <taxon>Microtetraspora</taxon>
    </lineage>
</organism>
<feature type="transmembrane region" description="Helical" evidence="4">
    <location>
        <begin position="118"/>
        <end position="140"/>
    </location>
</feature>